<feature type="DNA-binding region" description="H-T-H motif" evidence="4">
    <location>
        <begin position="34"/>
        <end position="53"/>
    </location>
</feature>
<keyword evidence="7" id="KW-1185">Reference proteome</keyword>
<organism evidence="6 7">
    <name type="scientific">Muricoccus roseus</name>
    <dbReference type="NCBI Taxonomy" id="198092"/>
    <lineage>
        <taxon>Bacteria</taxon>
        <taxon>Pseudomonadati</taxon>
        <taxon>Pseudomonadota</taxon>
        <taxon>Alphaproteobacteria</taxon>
        <taxon>Acetobacterales</taxon>
        <taxon>Roseomonadaceae</taxon>
        <taxon>Muricoccus</taxon>
    </lineage>
</organism>
<dbReference type="STRING" id="198092.SAMN02745194_04158"/>
<evidence type="ECO:0000259" key="5">
    <source>
        <dbReference type="PROSITE" id="PS50977"/>
    </source>
</evidence>
<dbReference type="InterPro" id="IPR001647">
    <property type="entry name" value="HTH_TetR"/>
</dbReference>
<protein>
    <submittedName>
        <fullName evidence="6">Transcriptional regulator, TetR family</fullName>
    </submittedName>
</protein>
<sequence length="191" mass="19594">MSTFNRPYHHGDLRAALIAAAEELLDEGGDGALSLREAARRAGVSAPAAYRHFPDKDALLATIAARGFSAFGQALREAASGAPDAPLDAMGVAYVDFALARPARFRLMFGPVIARAKGRDPALDAAREAAFAALSAQAGSRAASLRAWGMVHGLAMLLLDGALPAEDPAALVREVLGGAPPSPQAAVSAGR</sequence>
<name>A0A1M6PN31_9PROT</name>
<gene>
    <name evidence="6" type="ORF">SAMN02745194_04158</name>
</gene>
<keyword evidence="3" id="KW-0804">Transcription</keyword>
<evidence type="ECO:0000313" key="6">
    <source>
        <dbReference type="EMBL" id="SHK09369.1"/>
    </source>
</evidence>
<dbReference type="AlphaFoldDB" id="A0A1M6PN31"/>
<keyword evidence="1" id="KW-0805">Transcription regulation</keyword>
<evidence type="ECO:0000256" key="4">
    <source>
        <dbReference type="PROSITE-ProRule" id="PRU00335"/>
    </source>
</evidence>
<dbReference type="PANTHER" id="PTHR30055:SF220">
    <property type="entry name" value="TETR-FAMILY REGULATORY PROTEIN"/>
    <property type="match status" value="1"/>
</dbReference>
<evidence type="ECO:0000256" key="3">
    <source>
        <dbReference type="ARBA" id="ARBA00023163"/>
    </source>
</evidence>
<dbReference type="InterPro" id="IPR036271">
    <property type="entry name" value="Tet_transcr_reg_TetR-rel_C_sf"/>
</dbReference>
<dbReference type="Gene3D" id="1.10.357.10">
    <property type="entry name" value="Tetracycline Repressor, domain 2"/>
    <property type="match status" value="1"/>
</dbReference>
<dbReference type="Proteomes" id="UP000184387">
    <property type="component" value="Unassembled WGS sequence"/>
</dbReference>
<dbReference type="SUPFAM" id="SSF48498">
    <property type="entry name" value="Tetracyclin repressor-like, C-terminal domain"/>
    <property type="match status" value="1"/>
</dbReference>
<dbReference type="GO" id="GO:0000976">
    <property type="term" value="F:transcription cis-regulatory region binding"/>
    <property type="evidence" value="ECO:0007669"/>
    <property type="project" value="TreeGrafter"/>
</dbReference>
<reference evidence="6 7" key="1">
    <citation type="submission" date="2016-11" db="EMBL/GenBank/DDBJ databases">
        <authorList>
            <person name="Jaros S."/>
            <person name="Januszkiewicz K."/>
            <person name="Wedrychowicz H."/>
        </authorList>
    </citation>
    <scope>NUCLEOTIDE SEQUENCE [LARGE SCALE GENOMIC DNA]</scope>
    <source>
        <strain evidence="6 7">DSM 14916</strain>
    </source>
</reference>
<dbReference type="Pfam" id="PF13305">
    <property type="entry name" value="TetR_C_33"/>
    <property type="match status" value="1"/>
</dbReference>
<keyword evidence="2 4" id="KW-0238">DNA-binding</keyword>
<dbReference type="EMBL" id="FQZF01000031">
    <property type="protein sequence ID" value="SHK09369.1"/>
    <property type="molecule type" value="Genomic_DNA"/>
</dbReference>
<feature type="domain" description="HTH tetR-type" evidence="5">
    <location>
        <begin position="11"/>
        <end position="71"/>
    </location>
</feature>
<dbReference type="Pfam" id="PF00440">
    <property type="entry name" value="TetR_N"/>
    <property type="match status" value="1"/>
</dbReference>
<dbReference type="InterPro" id="IPR050109">
    <property type="entry name" value="HTH-type_TetR-like_transc_reg"/>
</dbReference>
<evidence type="ECO:0000313" key="7">
    <source>
        <dbReference type="Proteomes" id="UP000184387"/>
    </source>
</evidence>
<accession>A0A1M6PN31</accession>
<proteinExistence type="predicted"/>
<dbReference type="PROSITE" id="PS50977">
    <property type="entry name" value="HTH_TETR_2"/>
    <property type="match status" value="1"/>
</dbReference>
<dbReference type="PRINTS" id="PR00455">
    <property type="entry name" value="HTHTETR"/>
</dbReference>
<dbReference type="InterPro" id="IPR025996">
    <property type="entry name" value="MT1864/Rv1816-like_C"/>
</dbReference>
<evidence type="ECO:0000256" key="1">
    <source>
        <dbReference type="ARBA" id="ARBA00023015"/>
    </source>
</evidence>
<dbReference type="OrthoDB" id="7056813at2"/>
<dbReference type="GO" id="GO:0003700">
    <property type="term" value="F:DNA-binding transcription factor activity"/>
    <property type="evidence" value="ECO:0007669"/>
    <property type="project" value="TreeGrafter"/>
</dbReference>
<evidence type="ECO:0000256" key="2">
    <source>
        <dbReference type="ARBA" id="ARBA00023125"/>
    </source>
</evidence>
<dbReference type="SUPFAM" id="SSF46689">
    <property type="entry name" value="Homeodomain-like"/>
    <property type="match status" value="1"/>
</dbReference>
<dbReference type="RefSeq" id="WP_073138307.1">
    <property type="nucleotide sequence ID" value="NZ_FQZF01000031.1"/>
</dbReference>
<dbReference type="InterPro" id="IPR009057">
    <property type="entry name" value="Homeodomain-like_sf"/>
</dbReference>
<dbReference type="PANTHER" id="PTHR30055">
    <property type="entry name" value="HTH-TYPE TRANSCRIPTIONAL REGULATOR RUTR"/>
    <property type="match status" value="1"/>
</dbReference>